<evidence type="ECO:0000313" key="2">
    <source>
        <dbReference type="EMBL" id="GLK83912.1"/>
    </source>
</evidence>
<dbReference type="RefSeq" id="WP_213364109.1">
    <property type="nucleotide sequence ID" value="NZ_BSFM01000011.1"/>
</dbReference>
<proteinExistence type="predicted"/>
<protein>
    <submittedName>
        <fullName evidence="2">Uncharacterized protein</fullName>
    </submittedName>
</protein>
<keyword evidence="1" id="KW-1133">Transmembrane helix</keyword>
<dbReference type="Proteomes" id="UP001143330">
    <property type="component" value="Unassembled WGS sequence"/>
</dbReference>
<feature type="transmembrane region" description="Helical" evidence="1">
    <location>
        <begin position="28"/>
        <end position="48"/>
    </location>
</feature>
<sequence>MHTENLTIDRIELSPPRPVKARAATVDLGARFVACLAIGLLLSGVASISQAICSYNQMVVSAAAATEASPATPMVMAAGPAHPALQVSGDLSEPPCDDAARIAPARIASL</sequence>
<comment type="caution">
    <text evidence="2">The sequence shown here is derived from an EMBL/GenBank/DDBJ whole genome shotgun (WGS) entry which is preliminary data.</text>
</comment>
<gene>
    <name evidence="2" type="ORF">GCM10017653_19820</name>
</gene>
<dbReference type="AlphaFoldDB" id="A0A9W6JVG7"/>
<evidence type="ECO:0000256" key="1">
    <source>
        <dbReference type="SAM" id="Phobius"/>
    </source>
</evidence>
<accession>A0A9W6JVG7</accession>
<evidence type="ECO:0000313" key="3">
    <source>
        <dbReference type="Proteomes" id="UP001143330"/>
    </source>
</evidence>
<keyword evidence="1" id="KW-0472">Membrane</keyword>
<keyword evidence="1" id="KW-0812">Transmembrane</keyword>
<dbReference type="EMBL" id="BSFM01000011">
    <property type="protein sequence ID" value="GLK83912.1"/>
    <property type="molecule type" value="Genomic_DNA"/>
</dbReference>
<name>A0A9W6JVG7_9HYPH</name>
<organism evidence="2 3">
    <name type="scientific">Ancylobacter defluvii</name>
    <dbReference type="NCBI Taxonomy" id="1282440"/>
    <lineage>
        <taxon>Bacteria</taxon>
        <taxon>Pseudomonadati</taxon>
        <taxon>Pseudomonadota</taxon>
        <taxon>Alphaproteobacteria</taxon>
        <taxon>Hyphomicrobiales</taxon>
        <taxon>Xanthobacteraceae</taxon>
        <taxon>Ancylobacter</taxon>
    </lineage>
</organism>
<reference evidence="2" key="2">
    <citation type="submission" date="2023-01" db="EMBL/GenBank/DDBJ databases">
        <authorList>
            <person name="Sun Q."/>
            <person name="Evtushenko L."/>
        </authorList>
    </citation>
    <scope>NUCLEOTIDE SEQUENCE</scope>
    <source>
        <strain evidence="2">VKM B-2789</strain>
    </source>
</reference>
<keyword evidence="3" id="KW-1185">Reference proteome</keyword>
<reference evidence="2" key="1">
    <citation type="journal article" date="2014" name="Int. J. Syst. Evol. Microbiol.">
        <title>Complete genome sequence of Corynebacterium casei LMG S-19264T (=DSM 44701T), isolated from a smear-ripened cheese.</title>
        <authorList>
            <consortium name="US DOE Joint Genome Institute (JGI-PGF)"/>
            <person name="Walter F."/>
            <person name="Albersmeier A."/>
            <person name="Kalinowski J."/>
            <person name="Ruckert C."/>
        </authorList>
    </citation>
    <scope>NUCLEOTIDE SEQUENCE</scope>
    <source>
        <strain evidence="2">VKM B-2789</strain>
    </source>
</reference>